<accession>R4U4D8</accession>
<dbReference type="HOGENOM" id="CLU_2738008_0_0_14"/>
<feature type="transmembrane region" description="Helical" evidence="1">
    <location>
        <begin position="38"/>
        <end position="59"/>
    </location>
</feature>
<sequence length="71" mass="8456">MHEKVFTYTFTYNGVALFVMISRYFLIDSKKVTNRWLYIFLFGIPLIFLSALVTTKYNVGNIYLILRSYNI</sequence>
<feature type="transmembrane region" description="Helical" evidence="1">
    <location>
        <begin position="6"/>
        <end position="26"/>
    </location>
</feature>
<dbReference type="EMBL" id="CP005077">
    <property type="protein sequence ID" value="AGM25433.1"/>
    <property type="molecule type" value="Genomic_DNA"/>
</dbReference>
<dbReference type="AlphaFoldDB" id="R4U4D8"/>
<dbReference type="STRING" id="1276227.SCHRY_v1c08600"/>
<keyword evidence="1" id="KW-0812">Transmembrane</keyword>
<evidence type="ECO:0000313" key="2">
    <source>
        <dbReference type="EMBL" id="AGM25433.1"/>
    </source>
</evidence>
<proteinExistence type="predicted"/>
<reference evidence="2 3" key="1">
    <citation type="journal article" date="2013" name="Genome Biol. Evol.">
        <title>Complete genomes of two dipteran-associated spiroplasmas provided insights into the origin, dynamics, and impacts of viral invasion in spiroplasma.</title>
        <authorList>
            <person name="Ku C."/>
            <person name="Lo W.S."/>
            <person name="Chen L.L."/>
            <person name="Kuo C.H."/>
        </authorList>
    </citation>
    <scope>NUCLEOTIDE SEQUENCE [LARGE SCALE GENOMIC DNA]</scope>
    <source>
        <strain evidence="2 3">DF-1</strain>
    </source>
</reference>
<evidence type="ECO:0000313" key="3">
    <source>
        <dbReference type="Proteomes" id="UP000013964"/>
    </source>
</evidence>
<keyword evidence="3" id="KW-1185">Reference proteome</keyword>
<evidence type="ECO:0000256" key="1">
    <source>
        <dbReference type="SAM" id="Phobius"/>
    </source>
</evidence>
<dbReference type="Proteomes" id="UP000013964">
    <property type="component" value="Chromosome"/>
</dbReference>
<organism evidence="2 3">
    <name type="scientific">Spiroplasma chrysopicola DF-1</name>
    <dbReference type="NCBI Taxonomy" id="1276227"/>
    <lineage>
        <taxon>Bacteria</taxon>
        <taxon>Bacillati</taxon>
        <taxon>Mycoplasmatota</taxon>
        <taxon>Mollicutes</taxon>
        <taxon>Entomoplasmatales</taxon>
        <taxon>Spiroplasmataceae</taxon>
        <taxon>Spiroplasma</taxon>
    </lineage>
</organism>
<gene>
    <name evidence="2" type="ORF">SCHRY_v1c08600</name>
</gene>
<keyword evidence="1" id="KW-0472">Membrane</keyword>
<name>R4U4D8_9MOLU</name>
<protein>
    <submittedName>
        <fullName evidence="2">Uncharacterized protein</fullName>
    </submittedName>
</protein>
<keyword evidence="1" id="KW-1133">Transmembrane helix</keyword>
<dbReference type="KEGG" id="scr:SCHRY_v1c08600"/>